<sequence>MPRDLDPVLLRTFVCTAQLGNVTAAANELKLTQSTVSQQLKRLEEQLGLRLLERDHRGARLTADGARALTEFNKLLAAHDEAWRALRGHTPQPLRLGLPPDLARRWLPDILARWQPVEQGTELSLQCTLSIRLVAALERGELDMAVVQGTVPPQTECLGEEALVWVGAADGNAHRRNPLPVSMVAEDCAFRVYMQASLLAQGREARFVYETGDIEATTALVRADHAVTVWMADTVPADLRALRDEGLPALPSAPLHLLRGPRVDAASERLARVLRDVLSR</sequence>
<dbReference type="SUPFAM" id="SSF46785">
    <property type="entry name" value="Winged helix' DNA-binding domain"/>
    <property type="match status" value="1"/>
</dbReference>
<dbReference type="InterPro" id="IPR036388">
    <property type="entry name" value="WH-like_DNA-bd_sf"/>
</dbReference>
<dbReference type="Pfam" id="PF00126">
    <property type="entry name" value="HTH_1"/>
    <property type="match status" value="1"/>
</dbReference>
<dbReference type="PANTHER" id="PTHR30579:SF7">
    <property type="entry name" value="HTH-TYPE TRANSCRIPTIONAL REGULATOR LRHA-RELATED"/>
    <property type="match status" value="1"/>
</dbReference>
<evidence type="ECO:0000256" key="2">
    <source>
        <dbReference type="ARBA" id="ARBA00023015"/>
    </source>
</evidence>
<dbReference type="EMBL" id="JAXCLA010000006">
    <property type="protein sequence ID" value="MDY0746598.1"/>
    <property type="molecule type" value="Genomic_DNA"/>
</dbReference>
<gene>
    <name evidence="6" type="ORF">SNE35_18945</name>
</gene>
<proteinExistence type="inferred from homology"/>
<dbReference type="RefSeq" id="WP_320424542.1">
    <property type="nucleotide sequence ID" value="NZ_JAXCLA010000006.1"/>
</dbReference>
<comment type="similarity">
    <text evidence="1">Belongs to the LysR transcriptional regulatory family.</text>
</comment>
<dbReference type="InterPro" id="IPR000847">
    <property type="entry name" value="LysR_HTH_N"/>
</dbReference>
<dbReference type="Gene3D" id="3.40.190.10">
    <property type="entry name" value="Periplasmic binding protein-like II"/>
    <property type="match status" value="2"/>
</dbReference>
<keyword evidence="4" id="KW-0804">Transcription</keyword>
<evidence type="ECO:0000313" key="7">
    <source>
        <dbReference type="Proteomes" id="UP001285263"/>
    </source>
</evidence>
<organism evidence="6 7">
    <name type="scientific">Roseateles agri</name>
    <dbReference type="NCBI Taxonomy" id="3098619"/>
    <lineage>
        <taxon>Bacteria</taxon>
        <taxon>Pseudomonadati</taxon>
        <taxon>Pseudomonadota</taxon>
        <taxon>Betaproteobacteria</taxon>
        <taxon>Burkholderiales</taxon>
        <taxon>Sphaerotilaceae</taxon>
        <taxon>Roseateles</taxon>
    </lineage>
</organism>
<dbReference type="Pfam" id="PF03466">
    <property type="entry name" value="LysR_substrate"/>
    <property type="match status" value="1"/>
</dbReference>
<comment type="caution">
    <text evidence="6">The sequence shown here is derived from an EMBL/GenBank/DDBJ whole genome shotgun (WGS) entry which is preliminary data.</text>
</comment>
<dbReference type="PROSITE" id="PS50931">
    <property type="entry name" value="HTH_LYSR"/>
    <property type="match status" value="1"/>
</dbReference>
<dbReference type="InterPro" id="IPR050176">
    <property type="entry name" value="LTTR"/>
</dbReference>
<dbReference type="PANTHER" id="PTHR30579">
    <property type="entry name" value="TRANSCRIPTIONAL REGULATOR"/>
    <property type="match status" value="1"/>
</dbReference>
<name>A0ABU5DLJ6_9BURK</name>
<evidence type="ECO:0000259" key="5">
    <source>
        <dbReference type="PROSITE" id="PS50931"/>
    </source>
</evidence>
<dbReference type="Gene3D" id="1.10.10.10">
    <property type="entry name" value="Winged helix-like DNA-binding domain superfamily/Winged helix DNA-binding domain"/>
    <property type="match status" value="1"/>
</dbReference>
<keyword evidence="7" id="KW-1185">Reference proteome</keyword>
<reference evidence="6 7" key="1">
    <citation type="submission" date="2023-11" db="EMBL/GenBank/DDBJ databases">
        <title>Paucibacter sp. nov., isolated from fresh soil in Korea.</title>
        <authorList>
            <person name="Le N.T.T."/>
        </authorList>
    </citation>
    <scope>NUCLEOTIDE SEQUENCE [LARGE SCALE GENOMIC DNA]</scope>
    <source>
        <strain evidence="6 7">R3-3</strain>
    </source>
</reference>
<dbReference type="SUPFAM" id="SSF53850">
    <property type="entry name" value="Periplasmic binding protein-like II"/>
    <property type="match status" value="1"/>
</dbReference>
<keyword evidence="3" id="KW-0238">DNA-binding</keyword>
<evidence type="ECO:0000256" key="4">
    <source>
        <dbReference type="ARBA" id="ARBA00023163"/>
    </source>
</evidence>
<evidence type="ECO:0000313" key="6">
    <source>
        <dbReference type="EMBL" id="MDY0746598.1"/>
    </source>
</evidence>
<evidence type="ECO:0000256" key="3">
    <source>
        <dbReference type="ARBA" id="ARBA00023125"/>
    </source>
</evidence>
<accession>A0ABU5DLJ6</accession>
<feature type="domain" description="HTH lysR-type" evidence="5">
    <location>
        <begin position="5"/>
        <end position="62"/>
    </location>
</feature>
<protein>
    <submittedName>
        <fullName evidence="6">LysR family transcriptional regulator</fullName>
    </submittedName>
</protein>
<dbReference type="InterPro" id="IPR036390">
    <property type="entry name" value="WH_DNA-bd_sf"/>
</dbReference>
<keyword evidence="2" id="KW-0805">Transcription regulation</keyword>
<dbReference type="InterPro" id="IPR005119">
    <property type="entry name" value="LysR_subst-bd"/>
</dbReference>
<evidence type="ECO:0000256" key="1">
    <source>
        <dbReference type="ARBA" id="ARBA00009437"/>
    </source>
</evidence>
<dbReference type="Proteomes" id="UP001285263">
    <property type="component" value="Unassembled WGS sequence"/>
</dbReference>
<dbReference type="PRINTS" id="PR00039">
    <property type="entry name" value="HTHLYSR"/>
</dbReference>